<feature type="active site" evidence="13">
    <location>
        <position position="140"/>
    </location>
</feature>
<dbReference type="PANTHER" id="PTHR30194">
    <property type="entry name" value="CROSSOVER JUNCTION ENDODEOXYRIBONUCLEASE RUVC"/>
    <property type="match status" value="1"/>
</dbReference>
<evidence type="ECO:0000256" key="10">
    <source>
        <dbReference type="ARBA" id="ARBA00023172"/>
    </source>
</evidence>
<evidence type="ECO:0000256" key="3">
    <source>
        <dbReference type="ARBA" id="ARBA00022722"/>
    </source>
</evidence>
<keyword evidence="9 13" id="KW-0238">DNA-binding</keyword>
<dbReference type="GO" id="GO:0006281">
    <property type="term" value="P:DNA repair"/>
    <property type="evidence" value="ECO:0007669"/>
    <property type="project" value="UniProtKB-UniRule"/>
</dbReference>
<keyword evidence="5 13" id="KW-0255">Endonuclease</keyword>
<feature type="binding site" evidence="13">
    <location>
        <position position="67"/>
    </location>
    <ligand>
        <name>Mg(2+)</name>
        <dbReference type="ChEBI" id="CHEBI:18420"/>
        <label>2</label>
    </ligand>
</feature>
<dbReference type="GO" id="GO:0005737">
    <property type="term" value="C:cytoplasm"/>
    <property type="evidence" value="ECO:0007669"/>
    <property type="project" value="UniProtKB-SubCell"/>
</dbReference>
<evidence type="ECO:0000256" key="8">
    <source>
        <dbReference type="ARBA" id="ARBA00022842"/>
    </source>
</evidence>
<dbReference type="GO" id="GO:0008821">
    <property type="term" value="F:crossover junction DNA endonuclease activity"/>
    <property type="evidence" value="ECO:0007669"/>
    <property type="project" value="UniProtKB-UniRule"/>
</dbReference>
<dbReference type="SUPFAM" id="SSF53098">
    <property type="entry name" value="Ribonuclease H-like"/>
    <property type="match status" value="1"/>
</dbReference>
<dbReference type="GO" id="GO:0048476">
    <property type="term" value="C:Holliday junction resolvase complex"/>
    <property type="evidence" value="ECO:0007669"/>
    <property type="project" value="UniProtKB-UniRule"/>
</dbReference>
<evidence type="ECO:0000256" key="13">
    <source>
        <dbReference type="HAMAP-Rule" id="MF_00034"/>
    </source>
</evidence>
<keyword evidence="4 13" id="KW-0479">Metal-binding</keyword>
<protein>
    <recommendedName>
        <fullName evidence="13 14">Crossover junction endodeoxyribonuclease RuvC</fullName>
        <ecNumber evidence="13 14">3.1.21.10</ecNumber>
    </recommendedName>
    <alternativeName>
        <fullName evidence="13">Holliday junction nuclease RuvC</fullName>
    </alternativeName>
    <alternativeName>
        <fullName evidence="13">Holliday junction resolvase RuvC</fullName>
    </alternativeName>
</protein>
<dbReference type="CDD" id="cd16962">
    <property type="entry name" value="RuvC"/>
    <property type="match status" value="1"/>
</dbReference>
<dbReference type="Pfam" id="PF02075">
    <property type="entry name" value="RuvC"/>
    <property type="match status" value="1"/>
</dbReference>
<comment type="subunit">
    <text evidence="13">Homodimer which binds Holliday junction (HJ) DNA. The HJ becomes 2-fold symmetrical on binding to RuvC with unstacked arms; it has a different conformation from HJ DNA in complex with RuvA. In the full resolvosome a probable DNA-RuvA(4)-RuvB(12)-RuvC(2) complex forms which resolves the HJ.</text>
</comment>
<comment type="function">
    <text evidence="13">The RuvA-RuvB-RuvC complex processes Holliday junction (HJ) DNA during genetic recombination and DNA repair. Endonuclease that resolves HJ intermediates. Cleaves cruciform DNA by making single-stranded nicks across the HJ at symmetrical positions within the homologous arms, yielding a 5'-phosphate and a 3'-hydroxyl group; requires a central core of homology in the junction. The consensus cleavage sequence is 5'-(A/T)TT(C/G)-3'. Cleavage occurs on the 3'-side of the TT dinucleotide at the point of strand exchange. HJ branch migration catalyzed by RuvA-RuvB allows RuvC to scan DNA until it finds its consensus sequence, where it cleaves and resolves the cruciform DNA.</text>
</comment>
<dbReference type="InterPro" id="IPR002176">
    <property type="entry name" value="X-over_junc_endoDNase_RuvC"/>
</dbReference>
<evidence type="ECO:0000256" key="5">
    <source>
        <dbReference type="ARBA" id="ARBA00022759"/>
    </source>
</evidence>
<keyword evidence="8 13" id="KW-0460">Magnesium</keyword>
<keyword evidence="7 13" id="KW-0378">Hydrolase</keyword>
<evidence type="ECO:0000256" key="7">
    <source>
        <dbReference type="ARBA" id="ARBA00022801"/>
    </source>
</evidence>
<dbReference type="InterPro" id="IPR036397">
    <property type="entry name" value="RNaseH_sf"/>
</dbReference>
<sequence>MRILGIDPGYAIVGYGVIEAAGGRYSPVEYGAVTTPAGVDFGKRLVEIYQGMGEILSRLQPEAAAVEKLYFTNNKTTGIGVAEARGVILLSLAQAGVPLYEYTPMQVKQAVTGYGKAMKPQVQEMTRRLLHLPQVPKPDDTADALALAICHGQAAGSPLREALLRRQHKPEQVI</sequence>
<evidence type="ECO:0000313" key="15">
    <source>
        <dbReference type="EMBL" id="HJB98037.1"/>
    </source>
</evidence>
<dbReference type="PROSITE" id="PS01321">
    <property type="entry name" value="RUVC"/>
    <property type="match status" value="1"/>
</dbReference>
<dbReference type="PRINTS" id="PR00696">
    <property type="entry name" value="RSOLVASERUVC"/>
</dbReference>
<feature type="active site" evidence="13">
    <location>
        <position position="7"/>
    </location>
</feature>
<proteinExistence type="inferred from homology"/>
<organism evidence="15 16">
    <name type="scientific">Candidatus Acutalibacter pullicola</name>
    <dbReference type="NCBI Taxonomy" id="2838417"/>
    <lineage>
        <taxon>Bacteria</taxon>
        <taxon>Bacillati</taxon>
        <taxon>Bacillota</taxon>
        <taxon>Clostridia</taxon>
        <taxon>Eubacteriales</taxon>
        <taxon>Acutalibacteraceae</taxon>
        <taxon>Acutalibacter</taxon>
    </lineage>
</organism>
<dbReference type="EMBL" id="DWXG01000043">
    <property type="protein sequence ID" value="HJB98037.1"/>
    <property type="molecule type" value="Genomic_DNA"/>
</dbReference>
<comment type="subcellular location">
    <subcellularLocation>
        <location evidence="13">Cytoplasm</location>
    </subcellularLocation>
</comment>
<feature type="binding site" evidence="13">
    <location>
        <position position="7"/>
    </location>
    <ligand>
        <name>Mg(2+)</name>
        <dbReference type="ChEBI" id="CHEBI:18420"/>
        <label>1</label>
    </ligand>
</feature>
<dbReference type="Proteomes" id="UP000826793">
    <property type="component" value="Unassembled WGS sequence"/>
</dbReference>
<evidence type="ECO:0000256" key="1">
    <source>
        <dbReference type="ARBA" id="ARBA00009518"/>
    </source>
</evidence>
<keyword evidence="10 13" id="KW-0233">DNA recombination</keyword>
<reference evidence="15" key="1">
    <citation type="journal article" date="2021" name="PeerJ">
        <title>Extensive microbial diversity within the chicken gut microbiome revealed by metagenomics and culture.</title>
        <authorList>
            <person name="Gilroy R."/>
            <person name="Ravi A."/>
            <person name="Getino M."/>
            <person name="Pursley I."/>
            <person name="Horton D.L."/>
            <person name="Alikhan N.F."/>
            <person name="Baker D."/>
            <person name="Gharbi K."/>
            <person name="Hall N."/>
            <person name="Watson M."/>
            <person name="Adriaenssens E.M."/>
            <person name="Foster-Nyarko E."/>
            <person name="Jarju S."/>
            <person name="Secka A."/>
            <person name="Antonio M."/>
            <person name="Oren A."/>
            <person name="Chaudhuri R.R."/>
            <person name="La Ragione R."/>
            <person name="Hildebrand F."/>
            <person name="Pallen M.J."/>
        </authorList>
    </citation>
    <scope>NUCLEOTIDE SEQUENCE</scope>
    <source>
        <strain evidence="15">CHK185-1770</strain>
    </source>
</reference>
<evidence type="ECO:0000256" key="12">
    <source>
        <dbReference type="ARBA" id="ARBA00029354"/>
    </source>
</evidence>
<comment type="catalytic activity">
    <reaction evidence="12 13">
        <text>Endonucleolytic cleavage at a junction such as a reciprocal single-stranded crossover between two homologous DNA duplexes (Holliday junction).</text>
        <dbReference type="EC" id="3.1.21.10"/>
    </reaction>
</comment>
<keyword evidence="11 13" id="KW-0234">DNA repair</keyword>
<dbReference type="NCBIfam" id="TIGR00228">
    <property type="entry name" value="ruvC"/>
    <property type="match status" value="1"/>
</dbReference>
<reference evidence="15" key="2">
    <citation type="submission" date="2021-04" db="EMBL/GenBank/DDBJ databases">
        <authorList>
            <person name="Gilroy R."/>
        </authorList>
    </citation>
    <scope>NUCLEOTIDE SEQUENCE</scope>
    <source>
        <strain evidence="15">CHK185-1770</strain>
    </source>
</reference>
<evidence type="ECO:0000256" key="4">
    <source>
        <dbReference type="ARBA" id="ARBA00022723"/>
    </source>
</evidence>
<dbReference type="InterPro" id="IPR012337">
    <property type="entry name" value="RNaseH-like_sf"/>
</dbReference>
<keyword evidence="3 13" id="KW-0540">Nuclease</keyword>
<accession>A0A9D2MV16</accession>
<dbReference type="PANTHER" id="PTHR30194:SF3">
    <property type="entry name" value="CROSSOVER JUNCTION ENDODEOXYRIBONUCLEASE RUVC"/>
    <property type="match status" value="1"/>
</dbReference>
<evidence type="ECO:0000256" key="9">
    <source>
        <dbReference type="ARBA" id="ARBA00023125"/>
    </source>
</evidence>
<feature type="active site" evidence="13">
    <location>
        <position position="67"/>
    </location>
</feature>
<dbReference type="GO" id="GO:0000287">
    <property type="term" value="F:magnesium ion binding"/>
    <property type="evidence" value="ECO:0007669"/>
    <property type="project" value="UniProtKB-UniRule"/>
</dbReference>
<comment type="similarity">
    <text evidence="1 13">Belongs to the RuvC family.</text>
</comment>
<dbReference type="NCBIfam" id="NF000711">
    <property type="entry name" value="PRK00039.2-1"/>
    <property type="match status" value="1"/>
</dbReference>
<keyword evidence="2 13" id="KW-0963">Cytoplasm</keyword>
<keyword evidence="6 13" id="KW-0227">DNA damage</keyword>
<evidence type="ECO:0000256" key="6">
    <source>
        <dbReference type="ARBA" id="ARBA00022763"/>
    </source>
</evidence>
<evidence type="ECO:0000313" key="16">
    <source>
        <dbReference type="Proteomes" id="UP000826793"/>
    </source>
</evidence>
<evidence type="ECO:0000256" key="2">
    <source>
        <dbReference type="ARBA" id="ARBA00022490"/>
    </source>
</evidence>
<feature type="binding site" evidence="13">
    <location>
        <position position="140"/>
    </location>
    <ligand>
        <name>Mg(2+)</name>
        <dbReference type="ChEBI" id="CHEBI:18420"/>
        <label>1</label>
    </ligand>
</feature>
<dbReference type="Gene3D" id="3.30.420.10">
    <property type="entry name" value="Ribonuclease H-like superfamily/Ribonuclease H"/>
    <property type="match status" value="1"/>
</dbReference>
<dbReference type="GO" id="GO:0006310">
    <property type="term" value="P:DNA recombination"/>
    <property type="evidence" value="ECO:0007669"/>
    <property type="project" value="UniProtKB-UniRule"/>
</dbReference>
<evidence type="ECO:0000256" key="11">
    <source>
        <dbReference type="ARBA" id="ARBA00023204"/>
    </source>
</evidence>
<dbReference type="HAMAP" id="MF_00034">
    <property type="entry name" value="RuvC"/>
    <property type="match status" value="1"/>
</dbReference>
<gene>
    <name evidence="13 15" type="primary">ruvC</name>
    <name evidence="15" type="ORF">H9710_05580</name>
</gene>
<comment type="caution">
    <text evidence="15">The sequence shown here is derived from an EMBL/GenBank/DDBJ whole genome shotgun (WGS) entry which is preliminary data.</text>
</comment>
<name>A0A9D2MV16_9FIRM</name>
<dbReference type="AlphaFoldDB" id="A0A9D2MV16"/>
<dbReference type="FunFam" id="3.30.420.10:FF:000002">
    <property type="entry name" value="Crossover junction endodeoxyribonuclease RuvC"/>
    <property type="match status" value="1"/>
</dbReference>
<dbReference type="GO" id="GO:0003677">
    <property type="term" value="F:DNA binding"/>
    <property type="evidence" value="ECO:0007669"/>
    <property type="project" value="UniProtKB-KW"/>
</dbReference>
<dbReference type="InterPro" id="IPR020563">
    <property type="entry name" value="X-over_junc_endoDNase_Mg_BS"/>
</dbReference>
<evidence type="ECO:0000256" key="14">
    <source>
        <dbReference type="NCBIfam" id="TIGR00228"/>
    </source>
</evidence>
<dbReference type="EC" id="3.1.21.10" evidence="13 14"/>
<comment type="cofactor">
    <cofactor evidence="13">
        <name>Mg(2+)</name>
        <dbReference type="ChEBI" id="CHEBI:18420"/>
    </cofactor>
    <text evidence="13">Binds 2 Mg(2+) ion per subunit.</text>
</comment>